<dbReference type="Pfam" id="PF00271">
    <property type="entry name" value="Helicase_C"/>
    <property type="match status" value="1"/>
</dbReference>
<dbReference type="InterPro" id="IPR050079">
    <property type="entry name" value="DEAD_box_RNA_helicase"/>
</dbReference>
<sequence>MVVNEIDEGPGFADLALGPELLKALTGLGYEEPTPIQREAIPPLLEGRDLLGQAATGTGKTAAFALPMLQRLHGDLNRVDTEAGGGEPGGLVLVPTRELAVQVSEAMHRYGRDLGTRVLPIYGGQPIGRQLRALERGVDVVVATPGRALDHIGRGTLPLKGLRMIVLDEADEMLDMGFADDIEAILQETPENRQTVLFSATMPPRIDGIARRHLREPVRIRIEREAPAAGEAPLIRQSAYIVSRAYKPAALGRVLDVEAPTAAIVFCRTREEVDSLTETMNGRGYRAEALHGGMGQEQRDRVMGRLRSGTADLLVATDVAARGLDIEQLTHVINYDVPSAPESYVHRIGRVGRAGREGVAITLAEPREHRMLKTIERVTRSKIAVEKVPTVADLRARRLELTRAALQESLMEDGDLDRFRVVVETLADEFDLVDIALAAVKLAHESTGAAADEEEIPEVTPRTQRPERGPRDDRFGGRDERRGRRGGGAMSRVFVGAGRSAGVRPQDIVGAITGETRVSGREIGAIEIADRFTLVEIPDGAVDEVVTALRHTTIKGRKPIVRRDRDDAPRGRR</sequence>
<dbReference type="Proteomes" id="UP000653231">
    <property type="component" value="Unassembled WGS sequence"/>
</dbReference>
<dbReference type="GO" id="GO:0004386">
    <property type="term" value="F:helicase activity"/>
    <property type="evidence" value="ECO:0007669"/>
    <property type="project" value="UniProtKB-KW"/>
</dbReference>
<dbReference type="SMART" id="SM00490">
    <property type="entry name" value="HELICc"/>
    <property type="match status" value="1"/>
</dbReference>
<feature type="region of interest" description="Disordered" evidence="10">
    <location>
        <begin position="447"/>
        <end position="490"/>
    </location>
</feature>
<feature type="compositionally biased region" description="Basic and acidic residues" evidence="10">
    <location>
        <begin position="464"/>
        <end position="482"/>
    </location>
</feature>
<dbReference type="InterPro" id="IPR027417">
    <property type="entry name" value="P-loop_NTPase"/>
</dbReference>
<dbReference type="RefSeq" id="WP_191055132.1">
    <property type="nucleotide sequence ID" value="NZ_JACXRZ010000039.1"/>
</dbReference>
<dbReference type="InterPro" id="IPR044742">
    <property type="entry name" value="DEAD/DEAH_RhlB"/>
</dbReference>
<dbReference type="PANTHER" id="PTHR47959">
    <property type="entry name" value="ATP-DEPENDENT RNA HELICASE RHLE-RELATED"/>
    <property type="match status" value="1"/>
</dbReference>
<comment type="caution">
    <text evidence="14">The sequence shown here is derived from an EMBL/GenBank/DDBJ whole genome shotgun (WGS) entry which is preliminary data.</text>
</comment>
<evidence type="ECO:0000256" key="7">
    <source>
        <dbReference type="ARBA" id="ARBA00038437"/>
    </source>
</evidence>
<organism evidence="14 15">
    <name type="scientific">Microbispora bryophytorum subsp. camponoti</name>
    <dbReference type="NCBI Taxonomy" id="1677852"/>
    <lineage>
        <taxon>Bacteria</taxon>
        <taxon>Bacillati</taxon>
        <taxon>Actinomycetota</taxon>
        <taxon>Actinomycetes</taxon>
        <taxon>Streptosporangiales</taxon>
        <taxon>Streptosporangiaceae</taxon>
        <taxon>Microbispora</taxon>
    </lineage>
</organism>
<dbReference type="EMBL" id="JACXRZ010000039">
    <property type="protein sequence ID" value="MBD3148015.1"/>
    <property type="molecule type" value="Genomic_DNA"/>
</dbReference>
<feature type="short sequence motif" description="Q motif" evidence="8">
    <location>
        <begin position="10"/>
        <end position="38"/>
    </location>
</feature>
<evidence type="ECO:0000256" key="8">
    <source>
        <dbReference type="PROSITE-ProRule" id="PRU00552"/>
    </source>
</evidence>
<evidence type="ECO:0000259" key="11">
    <source>
        <dbReference type="PROSITE" id="PS51192"/>
    </source>
</evidence>
<protein>
    <submittedName>
        <fullName evidence="14">DEAD/DEAH box helicase</fullName>
    </submittedName>
</protein>
<dbReference type="CDD" id="cd12252">
    <property type="entry name" value="RRM_DbpA"/>
    <property type="match status" value="1"/>
</dbReference>
<evidence type="ECO:0000313" key="14">
    <source>
        <dbReference type="EMBL" id="MBD3148015.1"/>
    </source>
</evidence>
<dbReference type="SMART" id="SM00487">
    <property type="entry name" value="DEXDc"/>
    <property type="match status" value="1"/>
</dbReference>
<dbReference type="Gene3D" id="3.30.70.330">
    <property type="match status" value="1"/>
</dbReference>
<keyword evidence="2 9" id="KW-0547">Nucleotide-binding</keyword>
<evidence type="ECO:0000256" key="10">
    <source>
        <dbReference type="SAM" id="MobiDB-lite"/>
    </source>
</evidence>
<dbReference type="InterPro" id="IPR012677">
    <property type="entry name" value="Nucleotide-bd_a/b_plait_sf"/>
</dbReference>
<dbReference type="SUPFAM" id="SSF52540">
    <property type="entry name" value="P-loop containing nucleoside triphosphate hydrolases"/>
    <property type="match status" value="1"/>
</dbReference>
<dbReference type="PROSITE" id="PS51195">
    <property type="entry name" value="Q_MOTIF"/>
    <property type="match status" value="1"/>
</dbReference>
<dbReference type="InterPro" id="IPR005580">
    <property type="entry name" value="DbpA/CsdA_RNA-bd_dom"/>
</dbReference>
<dbReference type="Pfam" id="PF25399">
    <property type="entry name" value="DeaD_dimer"/>
    <property type="match status" value="1"/>
</dbReference>
<evidence type="ECO:0000256" key="5">
    <source>
        <dbReference type="ARBA" id="ARBA00022840"/>
    </source>
</evidence>
<keyword evidence="6" id="KW-0346">Stress response</keyword>
<keyword evidence="4 9" id="KW-0347">Helicase</keyword>
<reference evidence="14 15" key="1">
    <citation type="submission" date="2020-09" db="EMBL/GenBank/DDBJ databases">
        <title>Actinomycete isolated from the Camponotus japonicus Mayr.</title>
        <authorList>
            <person name="Gong X."/>
        </authorList>
    </citation>
    <scope>NUCLEOTIDE SEQUENCE [LARGE SCALE GENOMIC DNA]</scope>
    <source>
        <strain evidence="14 15">2C-HV3</strain>
    </source>
</reference>
<dbReference type="InterPro" id="IPR001650">
    <property type="entry name" value="Helicase_C-like"/>
</dbReference>
<dbReference type="PROSITE" id="PS51194">
    <property type="entry name" value="HELICASE_CTER"/>
    <property type="match status" value="1"/>
</dbReference>
<evidence type="ECO:0000256" key="9">
    <source>
        <dbReference type="RuleBase" id="RU000492"/>
    </source>
</evidence>
<keyword evidence="15" id="KW-1185">Reference proteome</keyword>
<accession>A0ABR8LEG7</accession>
<dbReference type="InterPro" id="IPR014014">
    <property type="entry name" value="RNA_helicase_DEAD_Q_motif"/>
</dbReference>
<dbReference type="PROSITE" id="PS00039">
    <property type="entry name" value="DEAD_ATP_HELICASE"/>
    <property type="match status" value="1"/>
</dbReference>
<feature type="domain" description="Helicase ATP-binding" evidence="11">
    <location>
        <begin position="41"/>
        <end position="220"/>
    </location>
</feature>
<evidence type="ECO:0000256" key="3">
    <source>
        <dbReference type="ARBA" id="ARBA00022801"/>
    </source>
</evidence>
<gene>
    <name evidence="14" type="ORF">IEQ31_33260</name>
</gene>
<dbReference type="InterPro" id="IPR011545">
    <property type="entry name" value="DEAD/DEAH_box_helicase_dom"/>
</dbReference>
<proteinExistence type="inferred from homology"/>
<keyword evidence="5 9" id="KW-0067">ATP-binding</keyword>
<evidence type="ECO:0000256" key="1">
    <source>
        <dbReference type="ARBA" id="ARBA00022490"/>
    </source>
</evidence>
<evidence type="ECO:0000256" key="2">
    <source>
        <dbReference type="ARBA" id="ARBA00022741"/>
    </source>
</evidence>
<feature type="domain" description="Helicase C-terminal" evidence="12">
    <location>
        <begin position="250"/>
        <end position="395"/>
    </location>
</feature>
<dbReference type="Gene3D" id="3.40.50.300">
    <property type="entry name" value="P-loop containing nucleotide triphosphate hydrolases"/>
    <property type="match status" value="2"/>
</dbReference>
<dbReference type="CDD" id="cd00268">
    <property type="entry name" value="DEADc"/>
    <property type="match status" value="1"/>
</dbReference>
<dbReference type="InterPro" id="IPR014001">
    <property type="entry name" value="Helicase_ATP-bd"/>
</dbReference>
<dbReference type="Pfam" id="PF03880">
    <property type="entry name" value="DbpA"/>
    <property type="match status" value="1"/>
</dbReference>
<dbReference type="Pfam" id="PF00270">
    <property type="entry name" value="DEAD"/>
    <property type="match status" value="1"/>
</dbReference>
<dbReference type="PROSITE" id="PS51192">
    <property type="entry name" value="HELICASE_ATP_BIND_1"/>
    <property type="match status" value="1"/>
</dbReference>
<name>A0ABR8LEG7_9ACTN</name>
<feature type="domain" description="DEAD-box RNA helicase Q" evidence="13">
    <location>
        <begin position="10"/>
        <end position="38"/>
    </location>
</feature>
<dbReference type="InterPro" id="IPR000629">
    <property type="entry name" value="RNA-helicase_DEAD-box_CS"/>
</dbReference>
<evidence type="ECO:0000313" key="15">
    <source>
        <dbReference type="Proteomes" id="UP000653231"/>
    </source>
</evidence>
<dbReference type="CDD" id="cd18787">
    <property type="entry name" value="SF2_C_DEAD"/>
    <property type="match status" value="1"/>
</dbReference>
<evidence type="ECO:0000256" key="6">
    <source>
        <dbReference type="ARBA" id="ARBA00023016"/>
    </source>
</evidence>
<evidence type="ECO:0000259" key="13">
    <source>
        <dbReference type="PROSITE" id="PS51195"/>
    </source>
</evidence>
<evidence type="ECO:0000256" key="4">
    <source>
        <dbReference type="ARBA" id="ARBA00022806"/>
    </source>
</evidence>
<keyword evidence="3 9" id="KW-0378">Hydrolase</keyword>
<keyword evidence="1" id="KW-0963">Cytoplasm</keyword>
<dbReference type="InterPro" id="IPR057325">
    <property type="entry name" value="DeaD_dimer"/>
</dbReference>
<dbReference type="PANTHER" id="PTHR47959:SF1">
    <property type="entry name" value="ATP-DEPENDENT RNA HELICASE DBPA"/>
    <property type="match status" value="1"/>
</dbReference>
<comment type="similarity">
    <text evidence="7 9">Belongs to the DEAD box helicase family.</text>
</comment>
<evidence type="ECO:0000259" key="12">
    <source>
        <dbReference type="PROSITE" id="PS51194"/>
    </source>
</evidence>